<name>A0A4R2L6Y2_9GAMM</name>
<dbReference type="EMBL" id="SLWY01000005">
    <property type="protein sequence ID" value="TCO82313.1"/>
    <property type="molecule type" value="Genomic_DNA"/>
</dbReference>
<evidence type="ECO:0000259" key="9">
    <source>
        <dbReference type="PROSITE" id="PS51471"/>
    </source>
</evidence>
<keyword evidence="3" id="KW-0227">DNA damage</keyword>
<keyword evidence="8" id="KW-0234">DNA repair</keyword>
<dbReference type="PANTHER" id="PTHR31212:SF4">
    <property type="entry name" value="ALPHA-KETOGLUTARATE-DEPENDENT DIOXYGENASE ALKB HOMOLOG 3"/>
    <property type="match status" value="1"/>
</dbReference>
<evidence type="ECO:0000256" key="2">
    <source>
        <dbReference type="ARBA" id="ARBA00022723"/>
    </source>
</evidence>
<dbReference type="InterPro" id="IPR027450">
    <property type="entry name" value="AlkB-like"/>
</dbReference>
<evidence type="ECO:0000256" key="6">
    <source>
        <dbReference type="ARBA" id="ARBA00023002"/>
    </source>
</evidence>
<comment type="cofactor">
    <cofactor evidence="1">
        <name>Fe(2+)</name>
        <dbReference type="ChEBI" id="CHEBI:29033"/>
    </cofactor>
</comment>
<evidence type="ECO:0000256" key="3">
    <source>
        <dbReference type="ARBA" id="ARBA00022763"/>
    </source>
</evidence>
<dbReference type="RefSeq" id="WP_243662567.1">
    <property type="nucleotide sequence ID" value="NZ_SLWY01000005.1"/>
</dbReference>
<evidence type="ECO:0000313" key="10">
    <source>
        <dbReference type="EMBL" id="TCO82313.1"/>
    </source>
</evidence>
<dbReference type="PANTHER" id="PTHR31212">
    <property type="entry name" value="ALPHA-KETOGLUTARATE-DEPENDENT DIOXYGENASE ALKB HOMOLOG 3"/>
    <property type="match status" value="1"/>
</dbReference>
<keyword evidence="2" id="KW-0479">Metal-binding</keyword>
<dbReference type="InterPro" id="IPR032854">
    <property type="entry name" value="ALKBH3"/>
</dbReference>
<accession>A0A4R2L6Y2</accession>
<dbReference type="GO" id="GO:0051213">
    <property type="term" value="F:dioxygenase activity"/>
    <property type="evidence" value="ECO:0007669"/>
    <property type="project" value="UniProtKB-KW"/>
</dbReference>
<dbReference type="InterPro" id="IPR037151">
    <property type="entry name" value="AlkB-like_sf"/>
</dbReference>
<reference evidence="10 11" key="1">
    <citation type="submission" date="2019-03" db="EMBL/GenBank/DDBJ databases">
        <title>Genomic Encyclopedia of Type Strains, Phase IV (KMG-IV): sequencing the most valuable type-strain genomes for metagenomic binning, comparative biology and taxonomic classification.</title>
        <authorList>
            <person name="Goeker M."/>
        </authorList>
    </citation>
    <scope>NUCLEOTIDE SEQUENCE [LARGE SCALE GENOMIC DNA]</scope>
    <source>
        <strain evidence="10 11">DSM 25287</strain>
    </source>
</reference>
<dbReference type="InterPro" id="IPR005123">
    <property type="entry name" value="Oxoglu/Fe-dep_dioxygenase_dom"/>
</dbReference>
<dbReference type="FunFam" id="2.60.120.590:FF:000004">
    <property type="entry name" value="DNA oxidative demethylase ALKBH2"/>
    <property type="match status" value="1"/>
</dbReference>
<dbReference type="GO" id="GO:0016705">
    <property type="term" value="F:oxidoreductase activity, acting on paired donors, with incorporation or reduction of molecular oxygen"/>
    <property type="evidence" value="ECO:0007669"/>
    <property type="project" value="UniProtKB-ARBA"/>
</dbReference>
<dbReference type="GO" id="GO:0032451">
    <property type="term" value="F:demethylase activity"/>
    <property type="evidence" value="ECO:0007669"/>
    <property type="project" value="UniProtKB-ARBA"/>
</dbReference>
<gene>
    <name evidence="10" type="ORF">EV699_105103</name>
</gene>
<keyword evidence="6" id="KW-0560">Oxidoreductase</keyword>
<evidence type="ECO:0000256" key="4">
    <source>
        <dbReference type="ARBA" id="ARBA00022842"/>
    </source>
</evidence>
<dbReference type="GO" id="GO:0140097">
    <property type="term" value="F:catalytic activity, acting on DNA"/>
    <property type="evidence" value="ECO:0007669"/>
    <property type="project" value="UniProtKB-ARBA"/>
</dbReference>
<dbReference type="Proteomes" id="UP000295765">
    <property type="component" value="Unassembled WGS sequence"/>
</dbReference>
<organism evidence="10 11">
    <name type="scientific">Plasticicumulans lactativorans</name>
    <dbReference type="NCBI Taxonomy" id="1133106"/>
    <lineage>
        <taxon>Bacteria</taxon>
        <taxon>Pseudomonadati</taxon>
        <taxon>Pseudomonadota</taxon>
        <taxon>Gammaproteobacteria</taxon>
        <taxon>Candidatus Competibacteraceae</taxon>
        <taxon>Plasticicumulans</taxon>
    </lineage>
</organism>
<dbReference type="Gene3D" id="2.60.120.590">
    <property type="entry name" value="Alpha-ketoglutarate-dependent dioxygenase AlkB-like"/>
    <property type="match status" value="1"/>
</dbReference>
<proteinExistence type="predicted"/>
<keyword evidence="7" id="KW-0408">Iron</keyword>
<dbReference type="AlphaFoldDB" id="A0A4R2L6Y2"/>
<evidence type="ECO:0000256" key="7">
    <source>
        <dbReference type="ARBA" id="ARBA00023004"/>
    </source>
</evidence>
<dbReference type="SUPFAM" id="SSF51197">
    <property type="entry name" value="Clavaminate synthase-like"/>
    <property type="match status" value="1"/>
</dbReference>
<feature type="domain" description="Fe2OG dioxygenase" evidence="9">
    <location>
        <begin position="108"/>
        <end position="209"/>
    </location>
</feature>
<evidence type="ECO:0000256" key="8">
    <source>
        <dbReference type="ARBA" id="ARBA00023204"/>
    </source>
</evidence>
<keyword evidence="11" id="KW-1185">Reference proteome</keyword>
<protein>
    <submittedName>
        <fullName evidence="10">DNA-N1-methyladenine dioxygenase</fullName>
    </submittedName>
</protein>
<evidence type="ECO:0000256" key="5">
    <source>
        <dbReference type="ARBA" id="ARBA00022964"/>
    </source>
</evidence>
<sequence>MITADLFASTATCERTALPGGAWDYWPAWLDAGRADRCLAWLLQPGAIAWRRDVIRIQGREIPVPRLTAWYGDAGRDYAYSGIAMQALPWNRGLTTLRAKVEATTGHAFNAVLLNFYRDGRDSVAWHADDEPELGAEPVIASLSFGAERDFLLRHRARRVNGLPLQRLTLAHGSLLLMHGVTQRHWEHCLPKRTGVVGPRVNLTFRFIHPDQHTE</sequence>
<keyword evidence="5 10" id="KW-0223">Dioxygenase</keyword>
<dbReference type="GO" id="GO:0046872">
    <property type="term" value="F:metal ion binding"/>
    <property type="evidence" value="ECO:0007669"/>
    <property type="project" value="UniProtKB-KW"/>
</dbReference>
<evidence type="ECO:0000313" key="11">
    <source>
        <dbReference type="Proteomes" id="UP000295765"/>
    </source>
</evidence>
<keyword evidence="4" id="KW-0460">Magnesium</keyword>
<evidence type="ECO:0000256" key="1">
    <source>
        <dbReference type="ARBA" id="ARBA00001954"/>
    </source>
</evidence>
<comment type="caution">
    <text evidence="10">The sequence shown here is derived from an EMBL/GenBank/DDBJ whole genome shotgun (WGS) entry which is preliminary data.</text>
</comment>
<dbReference type="GO" id="GO:0006307">
    <property type="term" value="P:DNA alkylation repair"/>
    <property type="evidence" value="ECO:0007669"/>
    <property type="project" value="InterPro"/>
</dbReference>
<dbReference type="Pfam" id="PF13532">
    <property type="entry name" value="2OG-FeII_Oxy_2"/>
    <property type="match status" value="1"/>
</dbReference>
<dbReference type="GO" id="GO:0016787">
    <property type="term" value="F:hydrolase activity"/>
    <property type="evidence" value="ECO:0007669"/>
    <property type="project" value="UniProtKB-ARBA"/>
</dbReference>
<dbReference type="PROSITE" id="PS51471">
    <property type="entry name" value="FE2OG_OXY"/>
    <property type="match status" value="1"/>
</dbReference>